<dbReference type="Proteomes" id="UP000002743">
    <property type="component" value="Chromosome"/>
</dbReference>
<dbReference type="HOGENOM" id="CLU_085651_0_0_4"/>
<keyword evidence="3" id="KW-1185">Reference proteome</keyword>
<keyword evidence="1" id="KW-0732">Signal</keyword>
<dbReference type="InterPro" id="IPR038765">
    <property type="entry name" value="Papain-like_cys_pep_sf"/>
</dbReference>
<proteinExistence type="predicted"/>
<dbReference type="STRING" id="582744.Msip34_1014"/>
<dbReference type="eggNOG" id="COG3672">
    <property type="taxonomic scope" value="Bacteria"/>
</dbReference>
<dbReference type="EMBL" id="CP001674">
    <property type="protein sequence ID" value="ACT50261.1"/>
    <property type="molecule type" value="Genomic_DNA"/>
</dbReference>
<evidence type="ECO:0000313" key="3">
    <source>
        <dbReference type="Proteomes" id="UP000002743"/>
    </source>
</evidence>
<evidence type="ECO:0000313" key="2">
    <source>
        <dbReference type="EMBL" id="ACT50261.1"/>
    </source>
</evidence>
<dbReference type="SUPFAM" id="SSF54001">
    <property type="entry name" value="Cysteine proteinases"/>
    <property type="match status" value="1"/>
</dbReference>
<accession>C6XCI6</accession>
<dbReference type="AlphaFoldDB" id="C6XCI6"/>
<evidence type="ECO:0000256" key="1">
    <source>
        <dbReference type="SAM" id="SignalP"/>
    </source>
</evidence>
<dbReference type="PANTHER" id="PTHR39327">
    <property type="match status" value="1"/>
</dbReference>
<dbReference type="InterPro" id="IPR010319">
    <property type="entry name" value="Transglutaminase-like_Cys_pept"/>
</dbReference>
<organism evidence="2 3">
    <name type="scientific">Methylovorus glucosotrophus (strain SIP3-4)</name>
    <dbReference type="NCBI Taxonomy" id="582744"/>
    <lineage>
        <taxon>Bacteria</taxon>
        <taxon>Pseudomonadati</taxon>
        <taxon>Pseudomonadota</taxon>
        <taxon>Betaproteobacteria</taxon>
        <taxon>Nitrosomonadales</taxon>
        <taxon>Methylophilaceae</taxon>
        <taxon>Methylovorus</taxon>
    </lineage>
</organism>
<gene>
    <name evidence="2" type="ordered locus">Msip34_1014</name>
</gene>
<feature type="signal peptide" evidence="1">
    <location>
        <begin position="1"/>
        <end position="19"/>
    </location>
</feature>
<reference evidence="3" key="1">
    <citation type="submission" date="2009-07" db="EMBL/GenBank/DDBJ databases">
        <title>Complete sequence of chromosome of Methylovorus sp. SIP3-4.</title>
        <authorList>
            <person name="Lucas S."/>
            <person name="Copeland A."/>
            <person name="Lapidus A."/>
            <person name="Glavina del Rio T."/>
            <person name="Tice H."/>
            <person name="Bruce D."/>
            <person name="Goodwin L."/>
            <person name="Pitluck S."/>
            <person name="Clum A."/>
            <person name="Larimer F."/>
            <person name="Land M."/>
            <person name="Hauser L."/>
            <person name="Kyrpides N."/>
            <person name="Mikhailova N."/>
            <person name="Kayluzhnaya M."/>
            <person name="Chistoserdova L."/>
        </authorList>
    </citation>
    <scope>NUCLEOTIDE SEQUENCE [LARGE SCALE GENOMIC DNA]</scope>
    <source>
        <strain evidence="3">SIP3-4</strain>
    </source>
</reference>
<name>C6XCI6_METGS</name>
<protein>
    <submittedName>
        <fullName evidence="2">Transglutaminase family protein cysteine peptidase BTLCP</fullName>
    </submittedName>
</protein>
<reference evidence="2 3" key="2">
    <citation type="journal article" date="2011" name="J. Bacteriol.">
        <title>Genomes of three methylotrophs from a single niche uncover genetic and metabolic divergence of Methylophilaceae.</title>
        <authorList>
            <person name="Lapidus A."/>
            <person name="Clum A."/>
            <person name="Labutti K."/>
            <person name="Kaluzhnaya M.G."/>
            <person name="Lim S."/>
            <person name="Beck D.A."/>
            <person name="Glavina Del Rio T."/>
            <person name="Nolan M."/>
            <person name="Mavromatis K."/>
            <person name="Huntemann M."/>
            <person name="Lucas S."/>
            <person name="Lidstrom M.E."/>
            <person name="Ivanova N."/>
            <person name="Chistoserdova L."/>
        </authorList>
    </citation>
    <scope>NUCLEOTIDE SEQUENCE [LARGE SCALE GENOMIC DNA]</scope>
    <source>
        <strain evidence="2 3">SIP3-4</strain>
    </source>
</reference>
<dbReference type="Gene3D" id="3.10.620.30">
    <property type="match status" value="1"/>
</dbReference>
<sequence length="218" mass="24745" precursor="true">MLCTIMCLLLGVWIPGIQAATDFSKLRTLAEQRYGDRAKNTIIELEALLNTLRDAPDQEKLEKINLFVNDKIRRFDDDINIWGQSDYWATPLESLGREAGDCEDYSIAKYVFLRELGIPNEKLRLTYVRAKIGGPNSRISQAHMILSYYPMPNAEPLILDNLIISIRPASRRPDLVPIFSFNSEGLWTGTSTTPSSDSLSHLSRWRNVLARMQADGIE</sequence>
<dbReference type="PANTHER" id="PTHR39327:SF1">
    <property type="entry name" value="BLR5470 PROTEIN"/>
    <property type="match status" value="1"/>
</dbReference>
<dbReference type="Pfam" id="PF06035">
    <property type="entry name" value="Peptidase_C93"/>
    <property type="match status" value="1"/>
</dbReference>
<dbReference type="KEGG" id="mei:Msip34_1014"/>
<feature type="chain" id="PRO_5002973808" evidence="1">
    <location>
        <begin position="20"/>
        <end position="218"/>
    </location>
</feature>